<feature type="domain" description="Disease resistance R13L4/SHOC-2-like LRR" evidence="3">
    <location>
        <begin position="679"/>
        <end position="836"/>
    </location>
</feature>
<dbReference type="InterPro" id="IPR055414">
    <property type="entry name" value="LRR_R13L4/SHOC2-like"/>
</dbReference>
<feature type="region of interest" description="Disordered" evidence="2">
    <location>
        <begin position="438"/>
        <end position="474"/>
    </location>
</feature>
<feature type="region of interest" description="Disordered" evidence="2">
    <location>
        <begin position="978"/>
        <end position="1120"/>
    </location>
</feature>
<dbReference type="PANTHER" id="PTHR47186:SF54">
    <property type="entry name" value="DISEASE RESISTANCE RPP13-LIKE PROTEIN 4"/>
    <property type="match status" value="1"/>
</dbReference>
<feature type="compositionally biased region" description="Basic and acidic residues" evidence="2">
    <location>
        <begin position="1027"/>
        <end position="1046"/>
    </location>
</feature>
<accession>A0AAQ3TL57</accession>
<proteinExistence type="predicted"/>
<dbReference type="PANTHER" id="PTHR47186">
    <property type="entry name" value="LEUCINE-RICH REPEAT-CONTAINING PROTEIN 57"/>
    <property type="match status" value="1"/>
</dbReference>
<feature type="compositionally biased region" description="Basic and acidic residues" evidence="2">
    <location>
        <begin position="575"/>
        <end position="592"/>
    </location>
</feature>
<evidence type="ECO:0000256" key="2">
    <source>
        <dbReference type="SAM" id="MobiDB-lite"/>
    </source>
</evidence>
<dbReference type="InterPro" id="IPR032675">
    <property type="entry name" value="LRR_dom_sf"/>
</dbReference>
<feature type="compositionally biased region" description="Basic and acidic residues" evidence="2">
    <location>
        <begin position="218"/>
        <end position="234"/>
    </location>
</feature>
<feature type="compositionally biased region" description="Basic and acidic residues" evidence="2">
    <location>
        <begin position="83"/>
        <end position="122"/>
    </location>
</feature>
<feature type="region of interest" description="Disordered" evidence="2">
    <location>
        <begin position="274"/>
        <end position="339"/>
    </location>
</feature>
<feature type="compositionally biased region" description="Basic and acidic residues" evidence="2">
    <location>
        <begin position="305"/>
        <end position="339"/>
    </location>
</feature>
<feature type="compositionally biased region" description="Polar residues" evidence="2">
    <location>
        <begin position="608"/>
        <end position="619"/>
    </location>
</feature>
<sequence length="1120" mass="123325">MAEAVEETAATPTPTPTPLAPVTETTGDGALVAPEPSLRQELPVPDAAVAGQPQQTTMAEADGQARRAAELPPPAETTAPAHGDQRSQPPEDKAGETKPSAPEKKQPASSRLEEKLQLHAEDDTAGGFPAEPAGQAKERVEGETKASAAGGKEQPRRKQEGGGAPEQASSVEEKEKTVGRRRWRRLRGAVRLLFHRPKGARGHGDKGEEAKTPASGQEELKPPPAEKKPSRKDTSAGAPVSAEPAAREEKKKTARRLWSLLRAAVRLLFHRAKGAAAPGRHGGDHQSTRPSEEKGGDTKAPPAVEGDKEGSKSKRTTDGEKGDETKAEPAAADKRNWPEEEKRLEGILEEAFTRLLAAEYKQLDSTRQKCLLTFSVFDLDSEVKKQAMIYWWVADLDLRLRADNEAVGDEAAPASPGQRRGRTLERVLANFERPPWARKRNRRRTAAPDAGGSDPPSPPGQQGGNKADSDDDAQDVFSKLSDGGFLVPVKNWCSNVIHGCQVNPLAHWMVKWLARGDGFADLDAKGYPEKLPTHSSILCLTADNRPELQKLRVGDNKSLAGTGSGKKPKATNQDSLEKVPSKEVGNKSEALEKAPSQQNQAQDKESAQGLQNIQQPSLEQEQEQHVKQIIELFKGRRVILNIDAHVYPIPESAFTHLAECLVVLQLGRWRSIDDTTYMEVDKLESLNGIDLLKNLRYLGLRGLARLTELPKGVQSLKKLAILDMRGCQNLVKLEGKFTQLKQLTHLDLTECYMLEYIGRGITSLSELQVFKGFVFATGTQGSKANKACRLLDLTKLKKLQKLTISVTTDANVDEGEMEQLKNFTSLRKLTITWGEIPSILEGNQGKVKELEKLLRGWTSFKLPGGLVKLDLRCYPREKLELKAHVNLRKLYLRGGGLKEFSIVGDRSKSIIKTLRLRYLKEFSMTWAKILSELKDVEQVEIVVHKDGKPEKDKKDAQDKWDLAPLNIPYFTLDQHGVWTRDKKEEENNPTKNEVDNDTEKADIKGASGPTEEDSSTNKAASATTAVSKKDNNDVSKEQAAEGKEEQVATPDAAQEQLKQTYTSLEGKEEQVATPDTAQEQLKETHTPLDGKEEQVTTPDTVQEHLKETYPTSTQESTETK</sequence>
<dbReference type="Gene3D" id="3.80.10.10">
    <property type="entry name" value="Ribonuclease Inhibitor"/>
    <property type="match status" value="1"/>
</dbReference>
<dbReference type="Proteomes" id="UP001341281">
    <property type="component" value="Chromosome 05"/>
</dbReference>
<feature type="compositionally biased region" description="Basic residues" evidence="2">
    <location>
        <begin position="179"/>
        <end position="201"/>
    </location>
</feature>
<feature type="region of interest" description="Disordered" evidence="2">
    <location>
        <begin position="1"/>
        <end position="253"/>
    </location>
</feature>
<dbReference type="AlphaFoldDB" id="A0AAQ3TL57"/>
<feature type="compositionally biased region" description="Basic and acidic residues" evidence="2">
    <location>
        <begin position="978"/>
        <end position="1003"/>
    </location>
</feature>
<name>A0AAQ3TL57_PASNO</name>
<evidence type="ECO:0000313" key="4">
    <source>
        <dbReference type="EMBL" id="WVZ75091.1"/>
    </source>
</evidence>
<protein>
    <recommendedName>
        <fullName evidence="3">Disease resistance R13L4/SHOC-2-like LRR domain-containing protein</fullName>
    </recommendedName>
</protein>
<dbReference type="SUPFAM" id="SSF52047">
    <property type="entry name" value="RNI-like"/>
    <property type="match status" value="1"/>
</dbReference>
<feature type="compositionally biased region" description="Basic and acidic residues" evidence="2">
    <location>
        <begin position="1080"/>
        <end position="1094"/>
    </location>
</feature>
<feature type="compositionally biased region" description="Polar residues" evidence="2">
    <location>
        <begin position="1109"/>
        <end position="1120"/>
    </location>
</feature>
<evidence type="ECO:0000256" key="1">
    <source>
        <dbReference type="ARBA" id="ARBA00022737"/>
    </source>
</evidence>
<feature type="compositionally biased region" description="Basic and acidic residues" evidence="2">
    <location>
        <begin position="281"/>
        <end position="297"/>
    </location>
</feature>
<feature type="region of interest" description="Disordered" evidence="2">
    <location>
        <begin position="550"/>
        <end position="619"/>
    </location>
</feature>
<evidence type="ECO:0000313" key="5">
    <source>
        <dbReference type="Proteomes" id="UP001341281"/>
    </source>
</evidence>
<keyword evidence="1" id="KW-0677">Repeat</keyword>
<feature type="compositionally biased region" description="Low complexity" evidence="2">
    <location>
        <begin position="1016"/>
        <end position="1026"/>
    </location>
</feature>
<dbReference type="EMBL" id="CP144749">
    <property type="protein sequence ID" value="WVZ75091.1"/>
    <property type="molecule type" value="Genomic_DNA"/>
</dbReference>
<organism evidence="4 5">
    <name type="scientific">Paspalum notatum var. saurae</name>
    <dbReference type="NCBI Taxonomy" id="547442"/>
    <lineage>
        <taxon>Eukaryota</taxon>
        <taxon>Viridiplantae</taxon>
        <taxon>Streptophyta</taxon>
        <taxon>Embryophyta</taxon>
        <taxon>Tracheophyta</taxon>
        <taxon>Spermatophyta</taxon>
        <taxon>Magnoliopsida</taxon>
        <taxon>Liliopsida</taxon>
        <taxon>Poales</taxon>
        <taxon>Poaceae</taxon>
        <taxon>PACMAD clade</taxon>
        <taxon>Panicoideae</taxon>
        <taxon>Andropogonodae</taxon>
        <taxon>Paspaleae</taxon>
        <taxon>Paspalinae</taxon>
        <taxon>Paspalum</taxon>
    </lineage>
</organism>
<gene>
    <name evidence="4" type="ORF">U9M48_023181</name>
</gene>
<reference evidence="4 5" key="1">
    <citation type="submission" date="2024-02" db="EMBL/GenBank/DDBJ databases">
        <title>High-quality chromosome-scale genome assembly of Pensacola bahiagrass (Paspalum notatum Flugge var. saurae).</title>
        <authorList>
            <person name="Vega J.M."/>
            <person name="Podio M."/>
            <person name="Orjuela J."/>
            <person name="Siena L.A."/>
            <person name="Pessino S.C."/>
            <person name="Combes M.C."/>
            <person name="Mariac C."/>
            <person name="Albertini E."/>
            <person name="Pupilli F."/>
            <person name="Ortiz J.P.A."/>
            <person name="Leblanc O."/>
        </authorList>
    </citation>
    <scope>NUCLEOTIDE SEQUENCE [LARGE SCALE GENOMIC DNA]</scope>
    <source>
        <strain evidence="4">R1</strain>
        <tissue evidence="4">Leaf</tissue>
    </source>
</reference>
<dbReference type="Pfam" id="PF23598">
    <property type="entry name" value="LRR_14"/>
    <property type="match status" value="1"/>
</dbReference>
<feature type="compositionally biased region" description="Basic and acidic residues" evidence="2">
    <location>
        <begin position="202"/>
        <end position="211"/>
    </location>
</feature>
<evidence type="ECO:0000259" key="3">
    <source>
        <dbReference type="Pfam" id="PF23598"/>
    </source>
</evidence>
<keyword evidence="5" id="KW-1185">Reference proteome</keyword>